<name>A0A2P2NS77_RHIMU</name>
<accession>A0A2P2NS77</accession>
<dbReference type="AlphaFoldDB" id="A0A2P2NS77"/>
<evidence type="ECO:0000313" key="1">
    <source>
        <dbReference type="EMBL" id="MBX45305.1"/>
    </source>
</evidence>
<organism evidence="1">
    <name type="scientific">Rhizophora mucronata</name>
    <name type="common">Asiatic mangrove</name>
    <dbReference type="NCBI Taxonomy" id="61149"/>
    <lineage>
        <taxon>Eukaryota</taxon>
        <taxon>Viridiplantae</taxon>
        <taxon>Streptophyta</taxon>
        <taxon>Embryophyta</taxon>
        <taxon>Tracheophyta</taxon>
        <taxon>Spermatophyta</taxon>
        <taxon>Magnoliopsida</taxon>
        <taxon>eudicotyledons</taxon>
        <taxon>Gunneridae</taxon>
        <taxon>Pentapetalae</taxon>
        <taxon>rosids</taxon>
        <taxon>fabids</taxon>
        <taxon>Malpighiales</taxon>
        <taxon>Rhizophoraceae</taxon>
        <taxon>Rhizophora</taxon>
    </lineage>
</organism>
<sequence length="25" mass="2753">MGVVVVVVSWKHAMFSCTPFNASQK</sequence>
<dbReference type="EMBL" id="GGEC01064821">
    <property type="protein sequence ID" value="MBX45305.1"/>
    <property type="molecule type" value="Transcribed_RNA"/>
</dbReference>
<proteinExistence type="predicted"/>
<reference evidence="1" key="1">
    <citation type="submission" date="2018-02" db="EMBL/GenBank/DDBJ databases">
        <title>Rhizophora mucronata_Transcriptome.</title>
        <authorList>
            <person name="Meera S.P."/>
            <person name="Sreeshan A."/>
            <person name="Augustine A."/>
        </authorList>
    </citation>
    <scope>NUCLEOTIDE SEQUENCE</scope>
    <source>
        <tissue evidence="1">Leaf</tissue>
    </source>
</reference>
<protein>
    <submittedName>
        <fullName evidence="1">Uncharacterized protein</fullName>
    </submittedName>
</protein>